<dbReference type="OrthoDB" id="273392at2"/>
<keyword evidence="7" id="KW-1185">Reference proteome</keyword>
<dbReference type="KEGG" id="pbs:Plabr_4250"/>
<evidence type="ECO:0000313" key="6">
    <source>
        <dbReference type="EMBL" id="ADY61823.1"/>
    </source>
</evidence>
<organism evidence="6 7">
    <name type="scientific">Rubinisphaera brasiliensis (strain ATCC 49424 / DSM 5305 / JCM 21570 / IAM 15109 / NBRC 103401 / IFAM 1448)</name>
    <name type="common">Planctomyces brasiliensis</name>
    <dbReference type="NCBI Taxonomy" id="756272"/>
    <lineage>
        <taxon>Bacteria</taxon>
        <taxon>Pseudomonadati</taxon>
        <taxon>Planctomycetota</taxon>
        <taxon>Planctomycetia</taxon>
        <taxon>Planctomycetales</taxon>
        <taxon>Planctomycetaceae</taxon>
        <taxon>Rubinisphaera</taxon>
    </lineage>
</organism>
<keyword evidence="3" id="KW-0067">ATP-binding</keyword>
<dbReference type="InterPro" id="IPR003593">
    <property type="entry name" value="AAA+_ATPase"/>
</dbReference>
<dbReference type="GO" id="GO:0098796">
    <property type="term" value="C:membrane protein complex"/>
    <property type="evidence" value="ECO:0007669"/>
    <property type="project" value="UniProtKB-ARBA"/>
</dbReference>
<reference evidence="7" key="1">
    <citation type="submission" date="2011-02" db="EMBL/GenBank/DDBJ databases">
        <title>The complete genome of Planctomyces brasiliensis DSM 5305.</title>
        <authorList>
            <person name="Lucas S."/>
            <person name="Copeland A."/>
            <person name="Lapidus A."/>
            <person name="Bruce D."/>
            <person name="Goodwin L."/>
            <person name="Pitluck S."/>
            <person name="Kyrpides N."/>
            <person name="Mavromatis K."/>
            <person name="Pagani I."/>
            <person name="Ivanova N."/>
            <person name="Ovchinnikova G."/>
            <person name="Lu M."/>
            <person name="Detter J.C."/>
            <person name="Han C."/>
            <person name="Land M."/>
            <person name="Hauser L."/>
            <person name="Markowitz V."/>
            <person name="Cheng J.-F."/>
            <person name="Hugenholtz P."/>
            <person name="Woyke T."/>
            <person name="Wu D."/>
            <person name="Tindall B."/>
            <person name="Pomrenke H.G."/>
            <person name="Brambilla E."/>
            <person name="Klenk H.-P."/>
            <person name="Eisen J.A."/>
        </authorList>
    </citation>
    <scope>NUCLEOTIDE SEQUENCE [LARGE SCALE GENOMIC DNA]</scope>
    <source>
        <strain evidence="7">ATCC 49424 / DSM 5305 / JCM 21570 / NBRC 103401 / IFAM 1448</strain>
    </source>
</reference>
<dbReference type="PANTHER" id="PTHR24220:SF86">
    <property type="entry name" value="ABC TRANSPORTER ABCH.1"/>
    <property type="match status" value="1"/>
</dbReference>
<dbReference type="GO" id="GO:0005524">
    <property type="term" value="F:ATP binding"/>
    <property type="evidence" value="ECO:0007669"/>
    <property type="project" value="UniProtKB-KW"/>
</dbReference>
<proteinExistence type="inferred from homology"/>
<dbReference type="GO" id="GO:0005886">
    <property type="term" value="C:plasma membrane"/>
    <property type="evidence" value="ECO:0007669"/>
    <property type="project" value="TreeGrafter"/>
</dbReference>
<dbReference type="Proteomes" id="UP000006860">
    <property type="component" value="Chromosome"/>
</dbReference>
<dbReference type="eggNOG" id="COG1136">
    <property type="taxonomic scope" value="Bacteria"/>
</dbReference>
<dbReference type="Pfam" id="PF00005">
    <property type="entry name" value="ABC_tran"/>
    <property type="match status" value="1"/>
</dbReference>
<keyword evidence="1" id="KW-0813">Transport</keyword>
<gene>
    <name evidence="6" type="ordered locus">Plabr_4250</name>
</gene>
<evidence type="ECO:0000256" key="1">
    <source>
        <dbReference type="ARBA" id="ARBA00022448"/>
    </source>
</evidence>
<dbReference type="GO" id="GO:0022857">
    <property type="term" value="F:transmembrane transporter activity"/>
    <property type="evidence" value="ECO:0007669"/>
    <property type="project" value="TreeGrafter"/>
</dbReference>
<dbReference type="CDD" id="cd03255">
    <property type="entry name" value="ABC_MJ0796_LolCDE_FtsE"/>
    <property type="match status" value="1"/>
</dbReference>
<evidence type="ECO:0000256" key="4">
    <source>
        <dbReference type="ARBA" id="ARBA00038388"/>
    </source>
</evidence>
<dbReference type="PROSITE" id="PS50893">
    <property type="entry name" value="ABC_TRANSPORTER_2"/>
    <property type="match status" value="1"/>
</dbReference>
<dbReference type="RefSeq" id="WP_013630528.1">
    <property type="nucleotide sequence ID" value="NC_015174.1"/>
</dbReference>
<dbReference type="InterPro" id="IPR015854">
    <property type="entry name" value="ABC_transpr_LolD-like"/>
</dbReference>
<name>F0SIX4_RUBBR</name>
<dbReference type="FunFam" id="3.40.50.300:FF:000032">
    <property type="entry name" value="Export ABC transporter ATP-binding protein"/>
    <property type="match status" value="1"/>
</dbReference>
<dbReference type="InterPro" id="IPR027417">
    <property type="entry name" value="P-loop_NTPase"/>
</dbReference>
<comment type="similarity">
    <text evidence="4">Belongs to the ABC transporter superfamily. Macrolide exporter (TC 3.A.1.122) family.</text>
</comment>
<evidence type="ECO:0000259" key="5">
    <source>
        <dbReference type="PROSITE" id="PS50893"/>
    </source>
</evidence>
<dbReference type="SUPFAM" id="SSF52540">
    <property type="entry name" value="P-loop containing nucleoside triphosphate hydrolases"/>
    <property type="match status" value="1"/>
</dbReference>
<dbReference type="EMBL" id="CP002546">
    <property type="protein sequence ID" value="ADY61823.1"/>
    <property type="molecule type" value="Genomic_DNA"/>
</dbReference>
<evidence type="ECO:0000256" key="3">
    <source>
        <dbReference type="ARBA" id="ARBA00022840"/>
    </source>
</evidence>
<evidence type="ECO:0000256" key="2">
    <source>
        <dbReference type="ARBA" id="ARBA00022741"/>
    </source>
</evidence>
<evidence type="ECO:0000313" key="7">
    <source>
        <dbReference type="Proteomes" id="UP000006860"/>
    </source>
</evidence>
<feature type="domain" description="ABC transporter" evidence="5">
    <location>
        <begin position="25"/>
        <end position="260"/>
    </location>
</feature>
<protein>
    <submittedName>
        <fullName evidence="6">Phosphonate-transporting ATPase</fullName>
    </submittedName>
</protein>
<keyword evidence="2" id="KW-0547">Nucleotide-binding</keyword>
<dbReference type="SMART" id="SM00382">
    <property type="entry name" value="AAA"/>
    <property type="match status" value="1"/>
</dbReference>
<dbReference type="PANTHER" id="PTHR24220">
    <property type="entry name" value="IMPORT ATP-BINDING PROTEIN"/>
    <property type="match status" value="1"/>
</dbReference>
<accession>F0SIX4</accession>
<dbReference type="AlphaFoldDB" id="F0SIX4"/>
<dbReference type="GO" id="GO:0016887">
    <property type="term" value="F:ATP hydrolysis activity"/>
    <property type="evidence" value="ECO:0007669"/>
    <property type="project" value="InterPro"/>
</dbReference>
<dbReference type="STRING" id="756272.Plabr_4250"/>
<dbReference type="InterPro" id="IPR003439">
    <property type="entry name" value="ABC_transporter-like_ATP-bd"/>
</dbReference>
<dbReference type="HOGENOM" id="CLU_000604_1_22_0"/>
<sequence length="270" mass="29092">MISSAPQNASLSSEAASLIHTTAPLVIESAVKQYSQGGRTVAALDQIHLRIEPGEFVAIMGASGSGKSTLLHAIAGLIAIDSGRVLIDGQDLSHLSDAQLTRFRRERVGLVFQAFNLLPTLTAEANIRLPAGRVKDLDSKVENLLERLNLMSRRSHKPDAMSGGEQQRTAIARALVCEPAIVLADEPTGSLDSVTGQEICQLLRELCSEQQRTIVIVTHEPQVAMWADRVVVLKDGKTLAEFSPQNQQDAQEIAALYQQALLGRKDSGDA</sequence>
<dbReference type="InterPro" id="IPR017911">
    <property type="entry name" value="MacB-like_ATP-bd"/>
</dbReference>
<dbReference type="Gene3D" id="3.40.50.300">
    <property type="entry name" value="P-loop containing nucleotide triphosphate hydrolases"/>
    <property type="match status" value="1"/>
</dbReference>